<name>A0ABW2MRA9_9FLAO</name>
<evidence type="ECO:0000256" key="5">
    <source>
        <dbReference type="ARBA" id="ARBA00022985"/>
    </source>
</evidence>
<organism evidence="10 11">
    <name type="scientific">Jejudonia soesokkakensis</name>
    <dbReference type="NCBI Taxonomy" id="1323432"/>
    <lineage>
        <taxon>Bacteria</taxon>
        <taxon>Pseudomonadati</taxon>
        <taxon>Bacteroidota</taxon>
        <taxon>Flavobacteriia</taxon>
        <taxon>Flavobacteriales</taxon>
        <taxon>Flavobacteriaceae</taxon>
        <taxon>Jejudonia</taxon>
    </lineage>
</organism>
<keyword evidence="3 10" id="KW-0808">Transferase</keyword>
<keyword evidence="1" id="KW-1003">Cell membrane</keyword>
<accession>A0ABW2MRA9</accession>
<gene>
    <name evidence="10" type="ORF">ACFQO1_04175</name>
</gene>
<keyword evidence="7 8" id="KW-0472">Membrane</keyword>
<dbReference type="GO" id="GO:0016757">
    <property type="term" value="F:glycosyltransferase activity"/>
    <property type="evidence" value="ECO:0007669"/>
    <property type="project" value="UniProtKB-KW"/>
</dbReference>
<dbReference type="EMBL" id="JBHTBN010000001">
    <property type="protein sequence ID" value="MFC7356874.1"/>
    <property type="molecule type" value="Genomic_DNA"/>
</dbReference>
<feature type="transmembrane region" description="Helical" evidence="8">
    <location>
        <begin position="267"/>
        <end position="289"/>
    </location>
</feature>
<evidence type="ECO:0000256" key="2">
    <source>
        <dbReference type="ARBA" id="ARBA00022676"/>
    </source>
</evidence>
<evidence type="ECO:0000259" key="9">
    <source>
        <dbReference type="Pfam" id="PF00535"/>
    </source>
</evidence>
<evidence type="ECO:0000256" key="1">
    <source>
        <dbReference type="ARBA" id="ARBA00022475"/>
    </source>
</evidence>
<keyword evidence="6 8" id="KW-1133">Transmembrane helix</keyword>
<keyword evidence="5" id="KW-0448">Lipopolysaccharide biosynthesis</keyword>
<dbReference type="PANTHER" id="PTHR48090:SF3">
    <property type="entry name" value="UNDECAPRENYL-PHOSPHATE 4-DEOXY-4-FORMAMIDO-L-ARABINOSE TRANSFERASE"/>
    <property type="match status" value="1"/>
</dbReference>
<feature type="domain" description="Glycosyltransferase 2-like" evidence="9">
    <location>
        <begin position="8"/>
        <end position="140"/>
    </location>
</feature>
<dbReference type="CDD" id="cd04187">
    <property type="entry name" value="DPM1_like_bac"/>
    <property type="match status" value="1"/>
</dbReference>
<dbReference type="InterPro" id="IPR029044">
    <property type="entry name" value="Nucleotide-diphossugar_trans"/>
</dbReference>
<keyword evidence="4 8" id="KW-0812">Transmembrane</keyword>
<evidence type="ECO:0000256" key="8">
    <source>
        <dbReference type="SAM" id="Phobius"/>
    </source>
</evidence>
<proteinExistence type="predicted"/>
<dbReference type="Gene3D" id="3.90.550.10">
    <property type="entry name" value="Spore Coat Polysaccharide Biosynthesis Protein SpsA, Chain A"/>
    <property type="match status" value="1"/>
</dbReference>
<evidence type="ECO:0000256" key="7">
    <source>
        <dbReference type="ARBA" id="ARBA00023136"/>
    </source>
</evidence>
<reference evidence="11" key="1">
    <citation type="journal article" date="2019" name="Int. J. Syst. Evol. Microbiol.">
        <title>The Global Catalogue of Microorganisms (GCM) 10K type strain sequencing project: providing services to taxonomists for standard genome sequencing and annotation.</title>
        <authorList>
            <consortium name="The Broad Institute Genomics Platform"/>
            <consortium name="The Broad Institute Genome Sequencing Center for Infectious Disease"/>
            <person name="Wu L."/>
            <person name="Ma J."/>
        </authorList>
    </citation>
    <scope>NUCLEOTIDE SEQUENCE [LARGE SCALE GENOMIC DNA]</scope>
    <source>
        <strain evidence="11">CGMCC 1.16306</strain>
    </source>
</reference>
<evidence type="ECO:0000313" key="11">
    <source>
        <dbReference type="Proteomes" id="UP001596415"/>
    </source>
</evidence>
<keyword evidence="2 10" id="KW-0328">Glycosyltransferase</keyword>
<evidence type="ECO:0000256" key="4">
    <source>
        <dbReference type="ARBA" id="ARBA00022692"/>
    </source>
</evidence>
<sequence length="308" mass="35117">MKSSDIISVVLPVYRNEKCLDQITNRLLKMFTSIEVEGEIIFVNDASPDNSWGIIKKLASIHNEVTGLNLSRNFGQHYAISAGLAHSKGDWVVVMDADLQDLPEEIPKLYDKAKEGFDIVLAKRSMRKDHWLKKQFSRQFYTVLSYLSGAKYDGSVANFGIYRDIVIDEIVRLPEKNRFFPSMVKWVGFTSTSIQVIHNHREIGTSSYDFKKRFDLALDIILSYSDKPLRLVIKLGVILMSLSLIFAIIIFARWLQGDIEVLGYTSLILSIWFLSGIIILILGVTGLYIGKIFENVKDRPTFIIKDKV</sequence>
<dbReference type="SUPFAM" id="SSF53448">
    <property type="entry name" value="Nucleotide-diphospho-sugar transferases"/>
    <property type="match status" value="1"/>
</dbReference>
<evidence type="ECO:0000313" key="10">
    <source>
        <dbReference type="EMBL" id="MFC7356874.1"/>
    </source>
</evidence>
<feature type="transmembrane region" description="Helical" evidence="8">
    <location>
        <begin position="231"/>
        <end position="255"/>
    </location>
</feature>
<dbReference type="PANTHER" id="PTHR48090">
    <property type="entry name" value="UNDECAPRENYL-PHOSPHATE 4-DEOXY-4-FORMAMIDO-L-ARABINOSE TRANSFERASE-RELATED"/>
    <property type="match status" value="1"/>
</dbReference>
<evidence type="ECO:0000256" key="3">
    <source>
        <dbReference type="ARBA" id="ARBA00022679"/>
    </source>
</evidence>
<dbReference type="RefSeq" id="WP_380216711.1">
    <property type="nucleotide sequence ID" value="NZ_JBHTBN010000001.1"/>
</dbReference>
<dbReference type="Pfam" id="PF00535">
    <property type="entry name" value="Glycos_transf_2"/>
    <property type="match status" value="1"/>
</dbReference>
<comment type="caution">
    <text evidence="10">The sequence shown here is derived from an EMBL/GenBank/DDBJ whole genome shotgun (WGS) entry which is preliminary data.</text>
</comment>
<dbReference type="EC" id="2.4.-.-" evidence="10"/>
<dbReference type="Proteomes" id="UP001596415">
    <property type="component" value="Unassembled WGS sequence"/>
</dbReference>
<keyword evidence="11" id="KW-1185">Reference proteome</keyword>
<protein>
    <submittedName>
        <fullName evidence="10">Glycosyltransferase family 2 protein</fullName>
        <ecNumber evidence="10">2.4.-.-</ecNumber>
    </submittedName>
</protein>
<evidence type="ECO:0000256" key="6">
    <source>
        <dbReference type="ARBA" id="ARBA00022989"/>
    </source>
</evidence>
<dbReference type="InterPro" id="IPR001173">
    <property type="entry name" value="Glyco_trans_2-like"/>
</dbReference>
<dbReference type="InterPro" id="IPR050256">
    <property type="entry name" value="Glycosyltransferase_2"/>
</dbReference>